<evidence type="ECO:0000313" key="2">
    <source>
        <dbReference type="Proteomes" id="UP000724584"/>
    </source>
</evidence>
<keyword evidence="2" id="KW-1185">Reference proteome</keyword>
<proteinExistence type="predicted"/>
<name>A0ACB7PPC6_9PEZI</name>
<comment type="caution">
    <text evidence="1">The sequence shown here is derived from an EMBL/GenBank/DDBJ whole genome shotgun (WGS) entry which is preliminary data.</text>
</comment>
<evidence type="ECO:0000313" key="1">
    <source>
        <dbReference type="EMBL" id="KAH6650714.1"/>
    </source>
</evidence>
<protein>
    <submittedName>
        <fullName evidence="1">Uncharacterized protein</fullName>
    </submittedName>
</protein>
<organism evidence="1 2">
    <name type="scientific">Chaetomium tenue</name>
    <dbReference type="NCBI Taxonomy" id="1854479"/>
    <lineage>
        <taxon>Eukaryota</taxon>
        <taxon>Fungi</taxon>
        <taxon>Dikarya</taxon>
        <taxon>Ascomycota</taxon>
        <taxon>Pezizomycotina</taxon>
        <taxon>Sordariomycetes</taxon>
        <taxon>Sordariomycetidae</taxon>
        <taxon>Sordariales</taxon>
        <taxon>Chaetomiaceae</taxon>
        <taxon>Chaetomium</taxon>
    </lineage>
</organism>
<sequence>MPNPSLACPARHRRLPRSRVPSRSAVNSPDSSGYSARPTRSAVFEGIGCTWLMSVEITPPATCSGGALEGKARPFAVPLEHGHHEWGQTRYHGGNFRGSRREQRALPSNDAPAAGRNRWLTPRTKAPPRCPWGGGGTVQFPTCLIGTGRGREVGGLEHPSFEHVGQAEVPTRLSIPCRRGKKDANIQFLTKKATLAPESPSRRSQILGPNSAPGYPVLSVTNGGIELPGFILGCGPRGRSAMTRTRAVEHTRFSGIGDDDRTLRSDCRCAGISVRVRLARWDEGTGSPQGRICRLIFKACGRASRTSGS</sequence>
<dbReference type="EMBL" id="JAGIZQ010000001">
    <property type="protein sequence ID" value="KAH6650714.1"/>
    <property type="molecule type" value="Genomic_DNA"/>
</dbReference>
<accession>A0ACB7PPC6</accession>
<gene>
    <name evidence="1" type="ORF">F5144DRAFT_589135</name>
</gene>
<dbReference type="Proteomes" id="UP000724584">
    <property type="component" value="Unassembled WGS sequence"/>
</dbReference>
<reference evidence="1 2" key="1">
    <citation type="journal article" date="2021" name="Nat. Commun.">
        <title>Genetic determinants of endophytism in the Arabidopsis root mycobiome.</title>
        <authorList>
            <person name="Mesny F."/>
            <person name="Miyauchi S."/>
            <person name="Thiergart T."/>
            <person name="Pickel B."/>
            <person name="Atanasova L."/>
            <person name="Karlsson M."/>
            <person name="Huettel B."/>
            <person name="Barry K.W."/>
            <person name="Haridas S."/>
            <person name="Chen C."/>
            <person name="Bauer D."/>
            <person name="Andreopoulos W."/>
            <person name="Pangilinan J."/>
            <person name="LaButti K."/>
            <person name="Riley R."/>
            <person name="Lipzen A."/>
            <person name="Clum A."/>
            <person name="Drula E."/>
            <person name="Henrissat B."/>
            <person name="Kohler A."/>
            <person name="Grigoriev I.V."/>
            <person name="Martin F.M."/>
            <person name="Hacquard S."/>
        </authorList>
    </citation>
    <scope>NUCLEOTIDE SEQUENCE [LARGE SCALE GENOMIC DNA]</scope>
    <source>
        <strain evidence="1 2">MPI-SDFR-AT-0079</strain>
    </source>
</reference>